<comment type="cofactor">
    <cofactor evidence="7">
        <name>Zn(2+)</name>
        <dbReference type="ChEBI" id="CHEBI:29105"/>
    </cofactor>
    <cofactor evidence="7">
        <name>Mg(2+)</name>
        <dbReference type="ChEBI" id="CHEBI:18420"/>
    </cofactor>
    <cofactor evidence="7">
        <name>Co(2+)</name>
        <dbReference type="ChEBI" id="CHEBI:48828"/>
    </cofactor>
    <text evidence="7">Binds 1 divalent metal cation per subunit. Can use ions such as Zn(2+), Mg(2+) or Co(2+).</text>
</comment>
<evidence type="ECO:0000256" key="7">
    <source>
        <dbReference type="HAMAP-Rule" id="MF_00536"/>
    </source>
</evidence>
<keyword evidence="7" id="KW-0170">Cobalt</keyword>
<comment type="caution">
    <text evidence="8">The sequence shown here is derived from an EMBL/GenBank/DDBJ whole genome shotgun (WGS) entry which is preliminary data.</text>
</comment>
<feature type="binding site" evidence="7">
    <location>
        <position position="141"/>
    </location>
    <ligand>
        <name>substrate</name>
    </ligand>
</feature>
<comment type="miscellaneous">
    <text evidence="7">The active site is located at the dimer interface.</text>
</comment>
<comment type="subcellular location">
    <subcellularLocation>
        <location evidence="7">Cytoplasm</location>
    </subcellularLocation>
</comment>
<dbReference type="RefSeq" id="WP_261520806.1">
    <property type="nucleotide sequence ID" value="NZ_JAODNW010000014.1"/>
</dbReference>
<feature type="binding site" evidence="7">
    <location>
        <position position="140"/>
    </location>
    <ligand>
        <name>substrate</name>
    </ligand>
</feature>
<sequence>MSGNSSPPLAVSIGEPAGIGPEILLTAWSARKALALPAFYVLGDTELLAARARRVGLDVPIRETTPESAAEAFSAALPVVPLENRLSDVPGAPSPANATGVIEAIRRGVQDVLCGRAAGLVTCPIAKKPLYDAGFEHPGHTEYLGHLAEQATGQPANAVMMLAGPELRTVPVTVHQALETVAGSLNQETIERTGEIVARDLATRFAIPSPRLAVAGLNPHAGEGGAMGRQEIEIIAPAVRALRAAGINAFGPLPADTMFHAAARKNYDAALCMYHDQALIPVKTLAFDETVNVTLGLPFIRTSPDHGTAFDIAGKGIARPDSLVAAIRLARLLADNERKQTP</sequence>
<dbReference type="PANTHER" id="PTHR30004">
    <property type="entry name" value="4-HYDROXYTHREONINE-4-PHOSPHATE DEHYDROGENASE"/>
    <property type="match status" value="1"/>
</dbReference>
<keyword evidence="6 7" id="KW-0664">Pyridoxine biosynthesis</keyword>
<reference evidence="8 9" key="1">
    <citation type="submission" date="2024-09" db="EMBL/GenBank/DDBJ databases">
        <authorList>
            <person name="Sun Q."/>
            <person name="Mori K."/>
        </authorList>
    </citation>
    <scope>NUCLEOTIDE SEQUENCE [LARGE SCALE GENOMIC DNA]</scope>
    <source>
        <strain evidence="8 9">CCM 8543</strain>
    </source>
</reference>
<feature type="binding site" evidence="7">
    <location>
        <position position="175"/>
    </location>
    <ligand>
        <name>a divalent metal cation</name>
        <dbReference type="ChEBI" id="CHEBI:60240"/>
        <note>ligand shared between dimeric partners</note>
    </ligand>
</feature>
<feature type="binding site" evidence="7">
    <location>
        <position position="283"/>
    </location>
    <ligand>
        <name>substrate</name>
    </ligand>
</feature>
<feature type="binding site" evidence="7">
    <location>
        <position position="275"/>
    </location>
    <ligand>
        <name>a divalent metal cation</name>
        <dbReference type="ChEBI" id="CHEBI:60240"/>
        <note>ligand shared between dimeric partners</note>
    </ligand>
</feature>
<evidence type="ECO:0000256" key="2">
    <source>
        <dbReference type="ARBA" id="ARBA00022723"/>
    </source>
</evidence>
<keyword evidence="9" id="KW-1185">Reference proteome</keyword>
<keyword evidence="7" id="KW-0460">Magnesium</keyword>
<keyword evidence="7" id="KW-0862">Zinc</keyword>
<comment type="similarity">
    <text evidence="7">Belongs to the PdxA family.</text>
</comment>
<comment type="pathway">
    <text evidence="7">Cofactor biosynthesis; pyridoxine 5'-phosphate biosynthesis; pyridoxine 5'-phosphate from D-erythrose 4-phosphate: step 4/5.</text>
</comment>
<feature type="binding site" evidence="7">
    <location>
        <position position="292"/>
    </location>
    <ligand>
        <name>substrate</name>
    </ligand>
</feature>
<dbReference type="SUPFAM" id="SSF53659">
    <property type="entry name" value="Isocitrate/Isopropylmalate dehydrogenase-like"/>
    <property type="match status" value="1"/>
</dbReference>
<keyword evidence="1 7" id="KW-0963">Cytoplasm</keyword>
<evidence type="ECO:0000313" key="9">
    <source>
        <dbReference type="Proteomes" id="UP001589755"/>
    </source>
</evidence>
<accession>A0ABV6D4S5</accession>
<dbReference type="EC" id="1.1.1.262" evidence="7"/>
<evidence type="ECO:0000256" key="4">
    <source>
        <dbReference type="ARBA" id="ARBA00023002"/>
    </source>
</evidence>
<dbReference type="GO" id="GO:0050570">
    <property type="term" value="F:4-hydroxythreonine-4-phosphate dehydrogenase activity"/>
    <property type="evidence" value="ECO:0007669"/>
    <property type="project" value="UniProtKB-EC"/>
</dbReference>
<keyword evidence="3 7" id="KW-0521">NADP</keyword>
<dbReference type="Proteomes" id="UP001589755">
    <property type="component" value="Unassembled WGS sequence"/>
</dbReference>
<protein>
    <recommendedName>
        <fullName evidence="7">4-hydroxythreonine-4-phosphate dehydrogenase</fullName>
        <ecNumber evidence="7">1.1.1.262</ecNumber>
    </recommendedName>
    <alternativeName>
        <fullName evidence="7">4-(phosphohydroxy)-L-threonine dehydrogenase</fullName>
    </alternativeName>
</protein>
<dbReference type="NCBIfam" id="NF003699">
    <property type="entry name" value="PRK05312.1"/>
    <property type="match status" value="1"/>
</dbReference>
<gene>
    <name evidence="7 8" type="primary">pdxA</name>
    <name evidence="8" type="ORF">ACFFJ2_04380</name>
</gene>
<feature type="binding site" evidence="7">
    <location>
        <position position="220"/>
    </location>
    <ligand>
        <name>a divalent metal cation</name>
        <dbReference type="ChEBI" id="CHEBI:60240"/>
        <note>ligand shared between dimeric partners</note>
    </ligand>
</feature>
<dbReference type="PANTHER" id="PTHR30004:SF6">
    <property type="entry name" value="D-THREONATE 4-PHOSPHATE DEHYDROGENASE"/>
    <property type="match status" value="1"/>
</dbReference>
<keyword evidence="2 7" id="KW-0479">Metal-binding</keyword>
<dbReference type="InterPro" id="IPR037510">
    <property type="entry name" value="PdxA"/>
</dbReference>
<dbReference type="Pfam" id="PF04166">
    <property type="entry name" value="PdxA"/>
    <property type="match status" value="1"/>
</dbReference>
<evidence type="ECO:0000256" key="5">
    <source>
        <dbReference type="ARBA" id="ARBA00023027"/>
    </source>
</evidence>
<comment type="catalytic activity">
    <reaction evidence="7">
        <text>4-(phosphooxy)-L-threonine + NAD(+) = 3-amino-2-oxopropyl phosphate + CO2 + NADH</text>
        <dbReference type="Rhea" id="RHEA:32275"/>
        <dbReference type="ChEBI" id="CHEBI:16526"/>
        <dbReference type="ChEBI" id="CHEBI:57279"/>
        <dbReference type="ChEBI" id="CHEBI:57540"/>
        <dbReference type="ChEBI" id="CHEBI:57945"/>
        <dbReference type="ChEBI" id="CHEBI:58452"/>
        <dbReference type="EC" id="1.1.1.262"/>
    </reaction>
</comment>
<evidence type="ECO:0000256" key="3">
    <source>
        <dbReference type="ARBA" id="ARBA00022857"/>
    </source>
</evidence>
<dbReference type="Gene3D" id="3.40.718.10">
    <property type="entry name" value="Isopropylmalate Dehydrogenase"/>
    <property type="match status" value="1"/>
</dbReference>
<name>A0ABV6D4S5_9HYPH</name>
<keyword evidence="5 7" id="KW-0520">NAD</keyword>
<evidence type="ECO:0000256" key="6">
    <source>
        <dbReference type="ARBA" id="ARBA00023096"/>
    </source>
</evidence>
<comment type="function">
    <text evidence="7">Catalyzes the NAD(P)-dependent oxidation of 4-(phosphooxy)-L-threonine (HTP) into 2-amino-3-oxo-4-(phosphooxy)butyric acid which spontaneously decarboxylates to form 3-amino-2-oxopropyl phosphate (AHAP).</text>
</comment>
<dbReference type="InterPro" id="IPR005255">
    <property type="entry name" value="PdxA_fam"/>
</dbReference>
<feature type="binding site" evidence="7">
    <location>
        <position position="301"/>
    </location>
    <ligand>
        <name>substrate</name>
    </ligand>
</feature>
<dbReference type="NCBIfam" id="TIGR00557">
    <property type="entry name" value="pdxA"/>
    <property type="match status" value="1"/>
</dbReference>
<evidence type="ECO:0000256" key="1">
    <source>
        <dbReference type="ARBA" id="ARBA00022490"/>
    </source>
</evidence>
<organism evidence="8 9">
    <name type="scientific">Chelativorans intermedius</name>
    <dbReference type="NCBI Taxonomy" id="515947"/>
    <lineage>
        <taxon>Bacteria</taxon>
        <taxon>Pseudomonadati</taxon>
        <taxon>Pseudomonadota</taxon>
        <taxon>Alphaproteobacteria</taxon>
        <taxon>Hyphomicrobiales</taxon>
        <taxon>Phyllobacteriaceae</taxon>
        <taxon>Chelativorans</taxon>
    </lineage>
</organism>
<dbReference type="EMBL" id="JBHLXD010000005">
    <property type="protein sequence ID" value="MFC0207636.1"/>
    <property type="molecule type" value="Genomic_DNA"/>
</dbReference>
<evidence type="ECO:0000313" key="8">
    <source>
        <dbReference type="EMBL" id="MFC0207636.1"/>
    </source>
</evidence>
<comment type="subunit">
    <text evidence="7">Homodimer.</text>
</comment>
<keyword evidence="4 7" id="KW-0560">Oxidoreductase</keyword>
<proteinExistence type="inferred from homology"/>
<dbReference type="HAMAP" id="MF_00536">
    <property type="entry name" value="PdxA"/>
    <property type="match status" value="1"/>
</dbReference>